<dbReference type="RefSeq" id="WP_095846348.1">
    <property type="nucleotide sequence ID" value="NZ_CP014136.1"/>
</dbReference>
<dbReference type="InterPro" id="IPR037012">
    <property type="entry name" value="NanQ/TabA/YiaL_sf"/>
</dbReference>
<dbReference type="SUPFAM" id="SSF51197">
    <property type="entry name" value="Clavaminate synthase-like"/>
    <property type="match status" value="1"/>
</dbReference>
<evidence type="ECO:0000313" key="2">
    <source>
        <dbReference type="Proteomes" id="UP000217182"/>
    </source>
</evidence>
<dbReference type="GO" id="GO:0005829">
    <property type="term" value="C:cytosol"/>
    <property type="evidence" value="ECO:0007669"/>
    <property type="project" value="TreeGrafter"/>
</dbReference>
<proteinExistence type="predicted"/>
<dbReference type="Proteomes" id="UP000217182">
    <property type="component" value="Chromosome"/>
</dbReference>
<dbReference type="InterPro" id="IPR004375">
    <property type="entry name" value="NanQ/TabA/YiaL"/>
</dbReference>
<dbReference type="NCBIfam" id="TIGR00022">
    <property type="entry name" value="YhcH/YjgK/YiaL family protein"/>
    <property type="match status" value="1"/>
</dbReference>
<dbReference type="Pfam" id="PF04074">
    <property type="entry name" value="DUF386"/>
    <property type="match status" value="1"/>
</dbReference>
<dbReference type="AlphaFoldDB" id="A0A250B1B9"/>
<gene>
    <name evidence="1" type="ORF">AWC35_10590</name>
</gene>
<dbReference type="EMBL" id="CP014136">
    <property type="protein sequence ID" value="ATA19742.1"/>
    <property type="molecule type" value="Genomic_DNA"/>
</dbReference>
<dbReference type="KEGG" id="gqu:AWC35_10590"/>
<reference evidence="1 2" key="1">
    <citation type="submission" date="2016-01" db="EMBL/GenBank/DDBJ databases">
        <authorList>
            <person name="Oliw E.H."/>
        </authorList>
    </citation>
    <scope>NUCLEOTIDE SEQUENCE [LARGE SCALE GENOMIC DNA]</scope>
    <source>
        <strain evidence="1 2">FRB97</strain>
    </source>
</reference>
<dbReference type="OrthoDB" id="6196468at2"/>
<evidence type="ECO:0008006" key="3">
    <source>
        <dbReference type="Google" id="ProtNLM"/>
    </source>
</evidence>
<sequence length="162" mass="18381">MITFNISQNCHSVDLITRILKHPCLSLDVLSNKATGKYTAEGEDWFYIISEGVTAESINNQAEFHKEYGDIQMVIQGIEMIEFSNLRPDREEINTQATAPDLFFIPAHQTQSKVILNEGDYAVFYPSEIHKPMCNTADGSHHVKKVVVKFPCKLFFEPTLSL</sequence>
<name>A0A250B1B9_9GAMM</name>
<dbReference type="Gene3D" id="2.60.120.370">
    <property type="entry name" value="YhcH/YjgK/YiaL"/>
    <property type="match status" value="1"/>
</dbReference>
<protein>
    <recommendedName>
        <fullName evidence="3">YhcH/YjgK/YiaL family protein</fullName>
    </recommendedName>
</protein>
<organism evidence="1 2">
    <name type="scientific">Gibbsiella quercinecans</name>
    <dbReference type="NCBI Taxonomy" id="929813"/>
    <lineage>
        <taxon>Bacteria</taxon>
        <taxon>Pseudomonadati</taxon>
        <taxon>Pseudomonadota</taxon>
        <taxon>Gammaproteobacteria</taxon>
        <taxon>Enterobacterales</taxon>
        <taxon>Yersiniaceae</taxon>
        <taxon>Gibbsiella</taxon>
    </lineage>
</organism>
<dbReference type="GO" id="GO:0044010">
    <property type="term" value="P:single-species biofilm formation"/>
    <property type="evidence" value="ECO:0007669"/>
    <property type="project" value="TreeGrafter"/>
</dbReference>
<dbReference type="PANTHER" id="PTHR34986:SF4">
    <property type="entry name" value="EVOLVED BETA-GALACTOSIDASE SUBUNIT BETA-RELATED"/>
    <property type="match status" value="1"/>
</dbReference>
<evidence type="ECO:0000313" key="1">
    <source>
        <dbReference type="EMBL" id="ATA19742.1"/>
    </source>
</evidence>
<accession>A0A250B1B9</accession>
<dbReference type="PANTHER" id="PTHR34986">
    <property type="entry name" value="EVOLVED BETA-GALACTOSIDASE SUBUNIT BETA"/>
    <property type="match status" value="1"/>
</dbReference>
<keyword evidence="2" id="KW-1185">Reference proteome</keyword>